<dbReference type="AlphaFoldDB" id="A0A1R0GRI6"/>
<dbReference type="Proteomes" id="UP000187455">
    <property type="component" value="Unassembled WGS sequence"/>
</dbReference>
<evidence type="ECO:0000256" key="1">
    <source>
        <dbReference type="SAM" id="MobiDB-lite"/>
    </source>
</evidence>
<comment type="caution">
    <text evidence="2">The sequence shown here is derived from an EMBL/GenBank/DDBJ whole genome shotgun (WGS) entry which is preliminary data.</text>
</comment>
<feature type="region of interest" description="Disordered" evidence="1">
    <location>
        <begin position="42"/>
        <end position="63"/>
    </location>
</feature>
<accession>A0A1R0GRI6</accession>
<evidence type="ECO:0000313" key="2">
    <source>
        <dbReference type="EMBL" id="OLY79513.1"/>
    </source>
</evidence>
<protein>
    <submittedName>
        <fullName evidence="2">Uncharacterized protein</fullName>
    </submittedName>
</protein>
<sequence length="98" mass="11272">MITDRPNIQSDHGSVRDTLCRHVCLMLQKEKDLGIVPRPYSALYRTNTPSSGKEGSSRSRKRKISTLQQQVLISIGLEDQWYIFKVQDLTDIVIEVIR</sequence>
<gene>
    <name evidence="2" type="ORF">AYI68_g6414</name>
</gene>
<dbReference type="EMBL" id="LSSL01004353">
    <property type="protein sequence ID" value="OLY79513.1"/>
    <property type="molecule type" value="Genomic_DNA"/>
</dbReference>
<evidence type="ECO:0000313" key="3">
    <source>
        <dbReference type="Proteomes" id="UP000187455"/>
    </source>
</evidence>
<organism evidence="2 3">
    <name type="scientific">Smittium mucronatum</name>
    <dbReference type="NCBI Taxonomy" id="133383"/>
    <lineage>
        <taxon>Eukaryota</taxon>
        <taxon>Fungi</taxon>
        <taxon>Fungi incertae sedis</taxon>
        <taxon>Zoopagomycota</taxon>
        <taxon>Kickxellomycotina</taxon>
        <taxon>Harpellomycetes</taxon>
        <taxon>Harpellales</taxon>
        <taxon>Legeriomycetaceae</taxon>
        <taxon>Smittium</taxon>
    </lineage>
</organism>
<name>A0A1R0GRI6_9FUNG</name>
<reference evidence="2 3" key="1">
    <citation type="journal article" date="2016" name="Mol. Biol. Evol.">
        <title>Genome-Wide Survey of Gut Fungi (Harpellales) Reveals the First Horizontally Transferred Ubiquitin Gene from a Mosquito Host.</title>
        <authorList>
            <person name="Wang Y."/>
            <person name="White M.M."/>
            <person name="Kvist S."/>
            <person name="Moncalvo J.M."/>
        </authorList>
    </citation>
    <scope>NUCLEOTIDE SEQUENCE [LARGE SCALE GENOMIC DNA]</scope>
    <source>
        <strain evidence="2 3">ALG-7-W6</strain>
    </source>
</reference>
<proteinExistence type="predicted"/>
<keyword evidence="3" id="KW-1185">Reference proteome</keyword>